<keyword evidence="2" id="KW-0489">Methyltransferase</keyword>
<gene>
    <name evidence="5" type="ORF">A2415_00360</name>
</gene>
<dbReference type="InterPro" id="IPR051052">
    <property type="entry name" value="Diverse_substrate_MTase"/>
</dbReference>
<sequence length="225" mass="25630">MSEAKRRRVAGHTDIEPSATHHFNYHYSKPYLKNRHVLDIGCWTGQLESLILQSTRHIIGIDPGVNAIKAAQKRFPHLNFKVGIAEKLEFKNNLFDTVLFFDVIEHLPKGTEPQALSEIHRVLKPGGHLIMATPNAHPISILMDPAYFLIAHRHYSMNQLTKMLNKASLEIVNKNQNGGVLKLSYEIYHLLAKHILGAKTKAPKHVIDEYYKKGFAQNYLIAKKI</sequence>
<name>A0A1F4WI21_UNCKA</name>
<dbReference type="SUPFAM" id="SSF53335">
    <property type="entry name" value="S-adenosyl-L-methionine-dependent methyltransferases"/>
    <property type="match status" value="1"/>
</dbReference>
<proteinExistence type="inferred from homology"/>
<dbReference type="EMBL" id="MEWA01000027">
    <property type="protein sequence ID" value="OGC69104.1"/>
    <property type="molecule type" value="Genomic_DNA"/>
</dbReference>
<evidence type="ECO:0000256" key="1">
    <source>
        <dbReference type="ARBA" id="ARBA00008361"/>
    </source>
</evidence>
<evidence type="ECO:0000313" key="6">
    <source>
        <dbReference type="Proteomes" id="UP000179113"/>
    </source>
</evidence>
<dbReference type="Gene3D" id="3.40.50.150">
    <property type="entry name" value="Vaccinia Virus protein VP39"/>
    <property type="match status" value="1"/>
</dbReference>
<dbReference type="GO" id="GO:0032259">
    <property type="term" value="P:methylation"/>
    <property type="evidence" value="ECO:0007669"/>
    <property type="project" value="UniProtKB-KW"/>
</dbReference>
<dbReference type="Proteomes" id="UP000179113">
    <property type="component" value="Unassembled WGS sequence"/>
</dbReference>
<dbReference type="AlphaFoldDB" id="A0A1F4WI21"/>
<dbReference type="PANTHER" id="PTHR44942:SF4">
    <property type="entry name" value="METHYLTRANSFERASE TYPE 11 DOMAIN-CONTAINING PROTEIN"/>
    <property type="match status" value="1"/>
</dbReference>
<protein>
    <recommendedName>
        <fullName evidence="4">Methyltransferase type 11 domain-containing protein</fullName>
    </recommendedName>
</protein>
<comment type="caution">
    <text evidence="5">The sequence shown here is derived from an EMBL/GenBank/DDBJ whole genome shotgun (WGS) entry which is preliminary data.</text>
</comment>
<dbReference type="Pfam" id="PF08241">
    <property type="entry name" value="Methyltransf_11"/>
    <property type="match status" value="1"/>
</dbReference>
<dbReference type="InterPro" id="IPR013216">
    <property type="entry name" value="Methyltransf_11"/>
</dbReference>
<organism evidence="5 6">
    <name type="scientific">candidate division WWE3 bacterium RIFOXYC1_FULL_39_7</name>
    <dbReference type="NCBI Taxonomy" id="1802643"/>
    <lineage>
        <taxon>Bacteria</taxon>
        <taxon>Katanobacteria</taxon>
    </lineage>
</organism>
<accession>A0A1F4WI21</accession>
<keyword evidence="3" id="KW-0808">Transferase</keyword>
<evidence type="ECO:0000256" key="3">
    <source>
        <dbReference type="ARBA" id="ARBA00022679"/>
    </source>
</evidence>
<reference evidence="5 6" key="1">
    <citation type="journal article" date="2016" name="Nat. Commun.">
        <title>Thousands of microbial genomes shed light on interconnected biogeochemical processes in an aquifer system.</title>
        <authorList>
            <person name="Anantharaman K."/>
            <person name="Brown C.T."/>
            <person name="Hug L.A."/>
            <person name="Sharon I."/>
            <person name="Castelle C.J."/>
            <person name="Probst A.J."/>
            <person name="Thomas B.C."/>
            <person name="Singh A."/>
            <person name="Wilkins M.J."/>
            <person name="Karaoz U."/>
            <person name="Brodie E.L."/>
            <person name="Williams K.H."/>
            <person name="Hubbard S.S."/>
            <person name="Banfield J.F."/>
        </authorList>
    </citation>
    <scope>NUCLEOTIDE SEQUENCE [LARGE SCALE GENOMIC DNA]</scope>
</reference>
<dbReference type="CDD" id="cd02440">
    <property type="entry name" value="AdoMet_MTases"/>
    <property type="match status" value="1"/>
</dbReference>
<feature type="domain" description="Methyltransferase type 11" evidence="4">
    <location>
        <begin position="38"/>
        <end position="131"/>
    </location>
</feature>
<dbReference type="GO" id="GO:0008757">
    <property type="term" value="F:S-adenosylmethionine-dependent methyltransferase activity"/>
    <property type="evidence" value="ECO:0007669"/>
    <property type="project" value="InterPro"/>
</dbReference>
<comment type="similarity">
    <text evidence="1">Belongs to the methyltransferase superfamily.</text>
</comment>
<evidence type="ECO:0000313" key="5">
    <source>
        <dbReference type="EMBL" id="OGC69104.1"/>
    </source>
</evidence>
<dbReference type="PANTHER" id="PTHR44942">
    <property type="entry name" value="METHYLTRANSF_11 DOMAIN-CONTAINING PROTEIN"/>
    <property type="match status" value="1"/>
</dbReference>
<evidence type="ECO:0000256" key="2">
    <source>
        <dbReference type="ARBA" id="ARBA00022603"/>
    </source>
</evidence>
<dbReference type="InterPro" id="IPR029063">
    <property type="entry name" value="SAM-dependent_MTases_sf"/>
</dbReference>
<evidence type="ECO:0000259" key="4">
    <source>
        <dbReference type="Pfam" id="PF08241"/>
    </source>
</evidence>